<dbReference type="EMBL" id="FUYN01000004">
    <property type="protein sequence ID" value="SKB56118.1"/>
    <property type="molecule type" value="Genomic_DNA"/>
</dbReference>
<gene>
    <name evidence="1" type="ORF">SAMN02745120_2121</name>
</gene>
<proteinExistence type="predicted"/>
<name>A0A1T5C9I7_9FIRM</name>
<reference evidence="2" key="1">
    <citation type="submission" date="2017-02" db="EMBL/GenBank/DDBJ databases">
        <authorList>
            <person name="Varghese N."/>
            <person name="Submissions S."/>
        </authorList>
    </citation>
    <scope>NUCLEOTIDE SEQUENCE [LARGE SCALE GENOMIC DNA]</scope>
    <source>
        <strain evidence="2">ATCC 35199</strain>
    </source>
</reference>
<dbReference type="AlphaFoldDB" id="A0A1T5C9I7"/>
<keyword evidence="2" id="KW-1185">Reference proteome</keyword>
<dbReference type="Proteomes" id="UP000243406">
    <property type="component" value="Unassembled WGS sequence"/>
</dbReference>
<evidence type="ECO:0000313" key="2">
    <source>
        <dbReference type="Proteomes" id="UP000243406"/>
    </source>
</evidence>
<accession>A0A1T5C9I7</accession>
<evidence type="ECO:0000313" key="1">
    <source>
        <dbReference type="EMBL" id="SKB56118.1"/>
    </source>
</evidence>
<sequence length="280" mass="32690">MVLECKLKNNNHITVLLERVNIYKSLESLLLEELDIKKGMLIFNSDSADNLGYNEIGFKNPPIEIRFIDKKIEIVALNYKGMHIMEFLFNQISSKFSFFTLERKKHKISFIFPIEIQDDYKEKNKIAREILAYINSLITLDECPFFSLYGVVENQIPIYRGKIESKFELNDHMYNMIAYIPDEIYICNSLTKEVVRISYEIKLKEVCHIDVPMYIEDYSLPEVISKQDLVTKAVYKSSNIFNTLLNNEKIDGCFIINTGRGVITGTSDYTYLNTFSLKRT</sequence>
<protein>
    <submittedName>
        <fullName evidence="1">Uncharacterized protein</fullName>
    </submittedName>
</protein>
<organism evidence="1 2">
    <name type="scientific">Acetoanaerobium noterae</name>
    <dbReference type="NCBI Taxonomy" id="745369"/>
    <lineage>
        <taxon>Bacteria</taxon>
        <taxon>Bacillati</taxon>
        <taxon>Bacillota</taxon>
        <taxon>Clostridia</taxon>
        <taxon>Peptostreptococcales</taxon>
        <taxon>Filifactoraceae</taxon>
        <taxon>Acetoanaerobium</taxon>
    </lineage>
</organism>